<comment type="caution">
    <text evidence="2">The sequence shown here is derived from an EMBL/GenBank/DDBJ whole genome shotgun (WGS) entry which is preliminary data.</text>
</comment>
<feature type="transmembrane region" description="Helical" evidence="1">
    <location>
        <begin position="88"/>
        <end position="105"/>
    </location>
</feature>
<evidence type="ECO:0000313" key="2">
    <source>
        <dbReference type="EMBL" id="HHI01191.1"/>
    </source>
</evidence>
<protein>
    <submittedName>
        <fullName evidence="2">Uncharacterized protein</fullName>
    </submittedName>
</protein>
<feature type="transmembrane region" description="Helical" evidence="1">
    <location>
        <begin position="58"/>
        <end position="76"/>
    </location>
</feature>
<keyword evidence="1" id="KW-0472">Membrane</keyword>
<dbReference type="AlphaFoldDB" id="A0A7C5P7B0"/>
<organism evidence="2">
    <name type="scientific">Thermococcus litoralis</name>
    <dbReference type="NCBI Taxonomy" id="2265"/>
    <lineage>
        <taxon>Archaea</taxon>
        <taxon>Methanobacteriati</taxon>
        <taxon>Methanobacteriota</taxon>
        <taxon>Thermococci</taxon>
        <taxon>Thermococcales</taxon>
        <taxon>Thermococcaceae</taxon>
        <taxon>Thermococcus</taxon>
    </lineage>
</organism>
<proteinExistence type="predicted"/>
<feature type="transmembrane region" description="Helical" evidence="1">
    <location>
        <begin position="117"/>
        <end position="140"/>
    </location>
</feature>
<dbReference type="EMBL" id="DRTU01000283">
    <property type="protein sequence ID" value="HHI01191.1"/>
    <property type="molecule type" value="Genomic_DNA"/>
</dbReference>
<feature type="transmembrane region" description="Helical" evidence="1">
    <location>
        <begin position="20"/>
        <end position="46"/>
    </location>
</feature>
<keyword evidence="1" id="KW-1133">Transmembrane helix</keyword>
<evidence type="ECO:0000256" key="1">
    <source>
        <dbReference type="SAM" id="Phobius"/>
    </source>
</evidence>
<sequence>MKMSKKDISKDSSLEQPSWLPLLLVLRLAFRVISVMDALGIVFFYNVLLLMKLPMFRFAIPGYILFMGALEVYLVMALRKRAFPIKALVVYFSIALLFELPYAVLSGDSLGLKLFVLPWYLSAIIGFAVVLNELCNVAMIHRI</sequence>
<reference evidence="2" key="1">
    <citation type="journal article" date="2020" name="mSystems">
        <title>Genome- and Community-Level Interaction Insights into Carbon Utilization and Element Cycling Functions of Hydrothermarchaeota in Hydrothermal Sediment.</title>
        <authorList>
            <person name="Zhou Z."/>
            <person name="Liu Y."/>
            <person name="Xu W."/>
            <person name="Pan J."/>
            <person name="Luo Z.H."/>
            <person name="Li M."/>
        </authorList>
    </citation>
    <scope>NUCLEOTIDE SEQUENCE [LARGE SCALE GENOMIC DNA]</scope>
    <source>
        <strain evidence="2">HyVt-93</strain>
    </source>
</reference>
<keyword evidence="1" id="KW-0812">Transmembrane</keyword>
<dbReference type="Proteomes" id="UP000886217">
    <property type="component" value="Unassembled WGS sequence"/>
</dbReference>
<gene>
    <name evidence="2" type="ORF">ENL40_06990</name>
</gene>
<name>A0A7C5P7B0_THELI</name>
<accession>A0A7C5P7B0</accession>